<dbReference type="InterPro" id="IPR036922">
    <property type="entry name" value="Rieske_2Fe-2S_sf"/>
</dbReference>
<dbReference type="GO" id="GO:0051537">
    <property type="term" value="F:2 iron, 2 sulfur cluster binding"/>
    <property type="evidence" value="ECO:0007669"/>
    <property type="project" value="UniProtKB-KW"/>
</dbReference>
<dbReference type="Gene3D" id="2.102.10.10">
    <property type="entry name" value="Rieske [2Fe-2S] iron-sulphur domain"/>
    <property type="match status" value="1"/>
</dbReference>
<proteinExistence type="predicted"/>
<dbReference type="Pfam" id="PF00355">
    <property type="entry name" value="Rieske"/>
    <property type="match status" value="1"/>
</dbReference>
<gene>
    <name evidence="6" type="ORF">F4Y08_07000</name>
</gene>
<dbReference type="PANTHER" id="PTHR21496">
    <property type="entry name" value="FERREDOXIN-RELATED"/>
    <property type="match status" value="1"/>
</dbReference>
<keyword evidence="4" id="KW-0411">Iron-sulfur</keyword>
<protein>
    <submittedName>
        <fullName evidence="6">Rieske 2Fe-2S domain-containing protein</fullName>
    </submittedName>
</protein>
<sequence length="595" mass="65652">MNTSSISANGHGTDWQYTMPVAELMEQQLATARVGDYTVALVYHNDQVHAIDNRCPHMGYPMDRGSVRNGLITCHWHHARFDLQSGGAFDLWADDVPTFPVDVRDGGIWVDVASTLDRVAHSEERLQMGMERSLSLVVGKAVILLEERNLIDRILATGLRFGCENRNEGWGQGLTILGCMASMLDGLPREQRALALSHGLAAVAGDSAGSARRFLVQSLPDITEDLDLLKTWFREFIEVRDTEGAERCVVSAVRSGADGFFLMDMLASAILDHRYIDTGHPMDFCNRAFHMLDMTGWAETELVLSSLVRLVAGAMRMEESHAWRHPDDLIEILNQAFKELPAACAEGRPAEPREAGASTLVETVLSGHPNEPALAVAACLDALRAGLSGEGLAVHICYAAAMRIARFHTSNEIGDWDTALHTFTFGMAVLQAFQRAPSPDILRGILDTAMSVHLDRFLNIPAQRIPTPVGGLEPDEPFGERLNDLLDQQYRVNQAGQMVADHSTDEARQNEVRAALKEALLREDRDFHTIQCVEAALTLHDQLRRNWSHCDWLDPVIPLVAAARYLAAHAPTMRAQGQTFGIALRLHRGEDLAVG</sequence>
<evidence type="ECO:0000313" key="6">
    <source>
        <dbReference type="EMBL" id="MYD90072.1"/>
    </source>
</evidence>
<name>A0A6B1DTQ4_9CHLR</name>
<comment type="caution">
    <text evidence="6">The sequence shown here is derived from an EMBL/GenBank/DDBJ whole genome shotgun (WGS) entry which is preliminary data.</text>
</comment>
<accession>A0A6B1DTQ4</accession>
<evidence type="ECO:0000256" key="4">
    <source>
        <dbReference type="ARBA" id="ARBA00023014"/>
    </source>
</evidence>
<dbReference type="SUPFAM" id="SSF50022">
    <property type="entry name" value="ISP domain"/>
    <property type="match status" value="1"/>
</dbReference>
<evidence type="ECO:0000256" key="3">
    <source>
        <dbReference type="ARBA" id="ARBA00023004"/>
    </source>
</evidence>
<dbReference type="GO" id="GO:0046872">
    <property type="term" value="F:metal ion binding"/>
    <property type="evidence" value="ECO:0007669"/>
    <property type="project" value="UniProtKB-KW"/>
</dbReference>
<feature type="domain" description="Rieske" evidence="5">
    <location>
        <begin position="16"/>
        <end position="110"/>
    </location>
</feature>
<keyword evidence="3" id="KW-0408">Iron</keyword>
<evidence type="ECO:0000259" key="5">
    <source>
        <dbReference type="PROSITE" id="PS51296"/>
    </source>
</evidence>
<reference evidence="6" key="1">
    <citation type="submission" date="2019-09" db="EMBL/GenBank/DDBJ databases">
        <title>Characterisation of the sponge microbiome using genome-centric metagenomics.</title>
        <authorList>
            <person name="Engelberts J.P."/>
            <person name="Robbins S.J."/>
            <person name="De Goeij J.M."/>
            <person name="Aranda M."/>
            <person name="Bell S.C."/>
            <person name="Webster N.S."/>
        </authorList>
    </citation>
    <scope>NUCLEOTIDE SEQUENCE</scope>
    <source>
        <strain evidence="6">SB0662_bin_9</strain>
    </source>
</reference>
<keyword evidence="1" id="KW-0001">2Fe-2S</keyword>
<evidence type="ECO:0000256" key="2">
    <source>
        <dbReference type="ARBA" id="ARBA00022723"/>
    </source>
</evidence>
<keyword evidence="2" id="KW-0479">Metal-binding</keyword>
<organism evidence="6">
    <name type="scientific">Caldilineaceae bacterium SB0662_bin_9</name>
    <dbReference type="NCBI Taxonomy" id="2605258"/>
    <lineage>
        <taxon>Bacteria</taxon>
        <taxon>Bacillati</taxon>
        <taxon>Chloroflexota</taxon>
        <taxon>Caldilineae</taxon>
        <taxon>Caldilineales</taxon>
        <taxon>Caldilineaceae</taxon>
    </lineage>
</organism>
<dbReference type="PANTHER" id="PTHR21496:SF23">
    <property type="entry name" value="3-PHENYLPROPIONATE_CINNAMIC ACID DIOXYGENASE FERREDOXIN SUBUNIT"/>
    <property type="match status" value="1"/>
</dbReference>
<evidence type="ECO:0000256" key="1">
    <source>
        <dbReference type="ARBA" id="ARBA00022714"/>
    </source>
</evidence>
<dbReference type="AlphaFoldDB" id="A0A6B1DTQ4"/>
<dbReference type="PROSITE" id="PS51296">
    <property type="entry name" value="RIESKE"/>
    <property type="match status" value="1"/>
</dbReference>
<dbReference type="GO" id="GO:0004497">
    <property type="term" value="F:monooxygenase activity"/>
    <property type="evidence" value="ECO:0007669"/>
    <property type="project" value="UniProtKB-ARBA"/>
</dbReference>
<dbReference type="EMBL" id="VXPY01000045">
    <property type="protein sequence ID" value="MYD90072.1"/>
    <property type="molecule type" value="Genomic_DNA"/>
</dbReference>
<dbReference type="GO" id="GO:0016705">
    <property type="term" value="F:oxidoreductase activity, acting on paired donors, with incorporation or reduction of molecular oxygen"/>
    <property type="evidence" value="ECO:0007669"/>
    <property type="project" value="UniProtKB-ARBA"/>
</dbReference>
<dbReference type="InterPro" id="IPR017941">
    <property type="entry name" value="Rieske_2Fe-2S"/>
</dbReference>